<reference evidence="1" key="2">
    <citation type="submission" date="2025-08" db="UniProtKB">
        <authorList>
            <consortium name="Ensembl"/>
        </authorList>
    </citation>
    <scope>IDENTIFICATION</scope>
</reference>
<dbReference type="Ensembl" id="ENSCMUT00000022589.2">
    <property type="protein sequence ID" value="ENSCMUP00000021028.1"/>
    <property type="gene ID" value="ENSCMUG00000012970.2"/>
</dbReference>
<accession>A0A8C3H1V9</accession>
<evidence type="ECO:0000313" key="1">
    <source>
        <dbReference type="Ensembl" id="ENSCMUP00000021028.1"/>
    </source>
</evidence>
<proteinExistence type="predicted"/>
<protein>
    <submittedName>
        <fullName evidence="1">Uncharacterized protein</fullName>
    </submittedName>
</protein>
<dbReference type="AlphaFoldDB" id="A0A8C3H1V9"/>
<keyword evidence="2" id="KW-1185">Reference proteome</keyword>
<dbReference type="Proteomes" id="UP000694553">
    <property type="component" value="Unassembled WGS sequence"/>
</dbReference>
<reference evidence="1" key="3">
    <citation type="submission" date="2025-09" db="UniProtKB">
        <authorList>
            <consortium name="Ensembl"/>
        </authorList>
    </citation>
    <scope>IDENTIFICATION</scope>
</reference>
<name>A0A8C3H1V9_CORMO</name>
<evidence type="ECO:0000313" key="2">
    <source>
        <dbReference type="Proteomes" id="UP000694553"/>
    </source>
</evidence>
<sequence length="75" mass="8574">NHGLLILYSQFSHFDWTNFLFFIPTQTVETAQHKDPQLVVVLHQALHADTYTGPLGFFGHQNRCGYSITHAKLGF</sequence>
<reference evidence="2" key="1">
    <citation type="submission" date="2019-10" db="EMBL/GenBank/DDBJ databases">
        <title>Corvus moneduloides (New Caledonian crow) genome, bCorMon1, primary haplotype.</title>
        <authorList>
            <person name="Rutz C."/>
            <person name="Fungtammasan C."/>
            <person name="Mountcastle J."/>
            <person name="Formenti G."/>
            <person name="Chow W."/>
            <person name="Howe K."/>
            <person name="Steele M.P."/>
            <person name="Fernandes J."/>
            <person name="Gilbert M.T.P."/>
            <person name="Fedrigo O."/>
            <person name="Jarvis E.D."/>
            <person name="Gemmell N."/>
        </authorList>
    </citation>
    <scope>NUCLEOTIDE SEQUENCE [LARGE SCALE GENOMIC DNA]</scope>
</reference>
<organism evidence="1 2">
    <name type="scientific">Corvus moneduloides</name>
    <name type="common">New Caledonian crow</name>
    <dbReference type="NCBI Taxonomy" id="1196302"/>
    <lineage>
        <taxon>Eukaryota</taxon>
        <taxon>Metazoa</taxon>
        <taxon>Chordata</taxon>
        <taxon>Craniata</taxon>
        <taxon>Vertebrata</taxon>
        <taxon>Euteleostomi</taxon>
        <taxon>Archelosauria</taxon>
        <taxon>Archosauria</taxon>
        <taxon>Dinosauria</taxon>
        <taxon>Saurischia</taxon>
        <taxon>Theropoda</taxon>
        <taxon>Coelurosauria</taxon>
        <taxon>Aves</taxon>
        <taxon>Neognathae</taxon>
        <taxon>Neoaves</taxon>
        <taxon>Telluraves</taxon>
        <taxon>Australaves</taxon>
        <taxon>Passeriformes</taxon>
        <taxon>Corvoidea</taxon>
        <taxon>Corvidae</taxon>
        <taxon>Corvus</taxon>
    </lineage>
</organism>